<gene>
    <name evidence="6" type="ORF">OBRU01_14261</name>
</gene>
<dbReference type="SUPFAM" id="SSF48452">
    <property type="entry name" value="TPR-like"/>
    <property type="match status" value="2"/>
</dbReference>
<keyword evidence="1 4" id="KW-0802">TPR repeat</keyword>
<dbReference type="GO" id="GO:0005680">
    <property type="term" value="C:anaphase-promoting complex"/>
    <property type="evidence" value="ECO:0007669"/>
    <property type="project" value="TreeGrafter"/>
</dbReference>
<evidence type="ECO:0000256" key="2">
    <source>
        <dbReference type="ARBA" id="ARBA00038210"/>
    </source>
</evidence>
<name>A0A0L7L5F9_OPEBR</name>
<dbReference type="InterPro" id="IPR019734">
    <property type="entry name" value="TPR_rpt"/>
</dbReference>
<evidence type="ECO:0000313" key="6">
    <source>
        <dbReference type="EMBL" id="KOB70733.1"/>
    </source>
</evidence>
<sequence length="714" mass="80047">MIVQEPTQVIVWDCLNNYEYDNAIFLAERLHAEVASEETAFLLGTCYYRAGRVNEAHHLLHNLTLSLPQARFLLAKCSTELKSYQDAEVALGSNLDIVASEFGEQAPYALQLLAKIYNITERRSKAAEAHRKALSLNPFMWKSFTQLCNMGEKVDPHQVFQMNNSEFPFGVTTFVNIVSNSENISFVHSNITNNTSIIANNTSIISNVTPNNLVTRTPMTMSSSITPETHAPIKRMHSVFSGMAPIPFSPSFGMLPMEESPVLYTPTLTDSNEQKAIPKIVNTIRTQMGQLKDAVFSPAPRCTLGPAPRRSSRLFSNNNSSYSVKENNKSPSRKFVAPKSPSRKNKQRTAKNIKSNTVETNERNKSMETLTPTLPTKTSNGVALLNLMRDLGEAYKALAFLDCKNAIKLFQDMSPKQLNSPWVQTMIARGHYELAQYEAAAKIFADIRKQYPNRTEAMDIYSTCLWHLQREAQLSALSQELVELDRTNPIAWLAAGNCFSLHKERETALKFFKRAVQIDPDGSYAHALLGHEYAVAEETDKALTEFRTAVSIDQRNYVGWFGIATVYARQERWKASEVHVRRALSIHPNSAVLRCQLGLAQAALGKMERALATLERAVALDTENPLCRFHRASVLLRAGRPQDALSDLHHLKDIAPRESLVYYLLGKVHNKLGNSHLALMHFSWATDLDPKGTGGHIKEGFDHSKQEDPPERST</sequence>
<evidence type="ECO:0000256" key="1">
    <source>
        <dbReference type="ARBA" id="ARBA00022803"/>
    </source>
</evidence>
<comment type="similarity">
    <text evidence="2">Belongs to the APC3/CDC27 family.</text>
</comment>
<comment type="caution">
    <text evidence="6">The sequence shown here is derived from an EMBL/GenBank/DDBJ whole genome shotgun (WGS) entry which is preliminary data.</text>
</comment>
<dbReference type="Proteomes" id="UP000037510">
    <property type="component" value="Unassembled WGS sequence"/>
</dbReference>
<feature type="repeat" description="TPR" evidence="4">
    <location>
        <begin position="591"/>
        <end position="624"/>
    </location>
</feature>
<dbReference type="AlphaFoldDB" id="A0A0L7L5F9"/>
<dbReference type="Pfam" id="PF13432">
    <property type="entry name" value="TPR_16"/>
    <property type="match status" value="1"/>
</dbReference>
<feature type="repeat" description="TPR" evidence="4">
    <location>
        <begin position="659"/>
        <end position="692"/>
    </location>
</feature>
<proteinExistence type="inferred from homology"/>
<dbReference type="Pfam" id="PF13174">
    <property type="entry name" value="TPR_6"/>
    <property type="match status" value="1"/>
</dbReference>
<dbReference type="Pfam" id="PF12895">
    <property type="entry name" value="ANAPC3"/>
    <property type="match status" value="1"/>
</dbReference>
<feature type="repeat" description="TPR" evidence="4">
    <location>
        <begin position="523"/>
        <end position="556"/>
    </location>
</feature>
<evidence type="ECO:0000256" key="3">
    <source>
        <dbReference type="ARBA" id="ARBA00039307"/>
    </source>
</evidence>
<feature type="repeat" description="TPR" evidence="4">
    <location>
        <begin position="489"/>
        <end position="522"/>
    </location>
</feature>
<dbReference type="SMART" id="SM00028">
    <property type="entry name" value="TPR"/>
    <property type="match status" value="9"/>
</dbReference>
<dbReference type="GO" id="GO:0007091">
    <property type="term" value="P:metaphase/anaphase transition of mitotic cell cycle"/>
    <property type="evidence" value="ECO:0007669"/>
    <property type="project" value="TreeGrafter"/>
</dbReference>
<protein>
    <recommendedName>
        <fullName evidence="3">Cell division cycle protein 27 homolog</fullName>
    </recommendedName>
</protein>
<evidence type="ECO:0000256" key="5">
    <source>
        <dbReference type="SAM" id="MobiDB-lite"/>
    </source>
</evidence>
<dbReference type="InterPro" id="IPR011990">
    <property type="entry name" value="TPR-like_helical_dom_sf"/>
</dbReference>
<dbReference type="GO" id="GO:0016567">
    <property type="term" value="P:protein ubiquitination"/>
    <property type="evidence" value="ECO:0007669"/>
    <property type="project" value="TreeGrafter"/>
</dbReference>
<feature type="region of interest" description="Disordered" evidence="5">
    <location>
        <begin position="298"/>
        <end position="374"/>
    </location>
</feature>
<organism evidence="6 7">
    <name type="scientific">Operophtera brumata</name>
    <name type="common">Winter moth</name>
    <name type="synonym">Phalaena brumata</name>
    <dbReference type="NCBI Taxonomy" id="104452"/>
    <lineage>
        <taxon>Eukaryota</taxon>
        <taxon>Metazoa</taxon>
        <taxon>Ecdysozoa</taxon>
        <taxon>Arthropoda</taxon>
        <taxon>Hexapoda</taxon>
        <taxon>Insecta</taxon>
        <taxon>Pterygota</taxon>
        <taxon>Neoptera</taxon>
        <taxon>Endopterygota</taxon>
        <taxon>Lepidoptera</taxon>
        <taxon>Glossata</taxon>
        <taxon>Ditrysia</taxon>
        <taxon>Geometroidea</taxon>
        <taxon>Geometridae</taxon>
        <taxon>Larentiinae</taxon>
        <taxon>Operophtera</taxon>
    </lineage>
</organism>
<feature type="compositionally biased region" description="Basic and acidic residues" evidence="5">
    <location>
        <begin position="696"/>
        <end position="714"/>
    </location>
</feature>
<keyword evidence="6" id="KW-0132">Cell division</keyword>
<evidence type="ECO:0000256" key="4">
    <source>
        <dbReference type="PROSITE-ProRule" id="PRU00339"/>
    </source>
</evidence>
<feature type="compositionally biased region" description="Low complexity" evidence="5">
    <location>
        <begin position="313"/>
        <end position="323"/>
    </location>
</feature>
<feature type="region of interest" description="Disordered" evidence="5">
    <location>
        <begin position="695"/>
        <end position="714"/>
    </location>
</feature>
<dbReference type="EMBL" id="JTDY01002785">
    <property type="protein sequence ID" value="KOB70733.1"/>
    <property type="molecule type" value="Genomic_DNA"/>
</dbReference>
<feature type="repeat" description="TPR" evidence="4">
    <location>
        <begin position="107"/>
        <end position="140"/>
    </location>
</feature>
<dbReference type="OrthoDB" id="329563at2759"/>
<dbReference type="GO" id="GO:0005737">
    <property type="term" value="C:cytoplasm"/>
    <property type="evidence" value="ECO:0007669"/>
    <property type="project" value="TreeGrafter"/>
</dbReference>
<evidence type="ECO:0000313" key="7">
    <source>
        <dbReference type="Proteomes" id="UP000037510"/>
    </source>
</evidence>
<dbReference type="GO" id="GO:0031145">
    <property type="term" value="P:anaphase-promoting complex-dependent catabolic process"/>
    <property type="evidence" value="ECO:0007669"/>
    <property type="project" value="TreeGrafter"/>
</dbReference>
<dbReference type="PROSITE" id="PS50005">
    <property type="entry name" value="TPR"/>
    <property type="match status" value="5"/>
</dbReference>
<keyword evidence="7" id="KW-1185">Reference proteome</keyword>
<accession>A0A0L7L5F9</accession>
<feature type="compositionally biased region" description="Basic residues" evidence="5">
    <location>
        <begin position="341"/>
        <end position="351"/>
    </location>
</feature>
<dbReference type="STRING" id="104452.A0A0L7L5F9"/>
<keyword evidence="6" id="KW-0131">Cell cycle</keyword>
<reference evidence="6 7" key="1">
    <citation type="journal article" date="2015" name="Genome Biol. Evol.">
        <title>The genome of winter moth (Operophtera brumata) provides a genomic perspective on sexual dimorphism and phenology.</title>
        <authorList>
            <person name="Derks M.F."/>
            <person name="Smit S."/>
            <person name="Salis L."/>
            <person name="Schijlen E."/>
            <person name="Bossers A."/>
            <person name="Mateman C."/>
            <person name="Pijl A.S."/>
            <person name="de Ridder D."/>
            <person name="Groenen M.A."/>
            <person name="Visser M.E."/>
            <person name="Megens H.J."/>
        </authorList>
    </citation>
    <scope>NUCLEOTIDE SEQUENCE [LARGE SCALE GENOMIC DNA]</scope>
    <source>
        <strain evidence="6">WM2013NL</strain>
        <tissue evidence="6">Head and thorax</tissue>
    </source>
</reference>
<dbReference type="PANTHER" id="PTHR12558:SF13">
    <property type="entry name" value="CELL DIVISION CYCLE PROTEIN 27 HOMOLOG"/>
    <property type="match status" value="1"/>
</dbReference>
<dbReference type="PANTHER" id="PTHR12558">
    <property type="entry name" value="CELL DIVISION CYCLE 16,23,27"/>
    <property type="match status" value="1"/>
</dbReference>
<dbReference type="Gene3D" id="1.25.40.10">
    <property type="entry name" value="Tetratricopeptide repeat domain"/>
    <property type="match status" value="4"/>
</dbReference>
<dbReference type="GO" id="GO:0051301">
    <property type="term" value="P:cell division"/>
    <property type="evidence" value="ECO:0007669"/>
    <property type="project" value="UniProtKB-KW"/>
</dbReference>